<accession>A0A9X4RMJ6</accession>
<reference evidence="2" key="1">
    <citation type="journal article" date="2022" name="bioRxiv">
        <title>Thiovibrio frasassiensisgen. nov., sp. nov., an autotrophic, elemental sulfur disproportionating bacterium isolated from sulfidic karst sediment, and proposal of Thiovibrionaceae fam. nov.</title>
        <authorList>
            <person name="Aronson H."/>
            <person name="Thomas C."/>
            <person name="Bhattacharyya M."/>
            <person name="Eckstein S."/>
            <person name="Jensen S."/>
            <person name="Barco R."/>
            <person name="Macalady J."/>
            <person name="Amend J."/>
        </authorList>
    </citation>
    <scope>NUCLEOTIDE SEQUENCE</scope>
    <source>
        <strain evidence="2">RS19-109</strain>
    </source>
</reference>
<evidence type="ECO:0000313" key="3">
    <source>
        <dbReference type="Proteomes" id="UP001154240"/>
    </source>
</evidence>
<comment type="caution">
    <text evidence="2">The sequence shown here is derived from an EMBL/GenBank/DDBJ whole genome shotgun (WGS) entry which is preliminary data.</text>
</comment>
<sequence>MTLCKPYTVFLASLTVLTLLSGCAQKTVQIQAEELAPIKTIVVLPVEISMDGQSNRPAKEMQQLEKGQILLDTMLAEYFSNREDIALLTPGQRDALEKDMARCRTSAVVTICKTKVADAVLLCTLQRFTEREGSEYSIVSPASVSFTYKLIQAETGKTLCSGAFDETQQPLLADMFQFFKKAKRGVKWLSAEQLAREGFKQKIADCPYLKK</sequence>
<reference evidence="2" key="2">
    <citation type="submission" date="2022-10" db="EMBL/GenBank/DDBJ databases">
        <authorList>
            <person name="Aronson H.S."/>
        </authorList>
    </citation>
    <scope>NUCLEOTIDE SEQUENCE</scope>
    <source>
        <strain evidence="2">RS19-109</strain>
    </source>
</reference>
<evidence type="ECO:0000313" key="2">
    <source>
        <dbReference type="EMBL" id="MDG4476435.1"/>
    </source>
</evidence>
<protein>
    <recommendedName>
        <fullName evidence="4">Lipoprotein</fullName>
    </recommendedName>
</protein>
<feature type="signal peptide" evidence="1">
    <location>
        <begin position="1"/>
        <end position="26"/>
    </location>
</feature>
<evidence type="ECO:0008006" key="4">
    <source>
        <dbReference type="Google" id="ProtNLM"/>
    </source>
</evidence>
<dbReference type="PROSITE" id="PS51257">
    <property type="entry name" value="PROKAR_LIPOPROTEIN"/>
    <property type="match status" value="1"/>
</dbReference>
<evidence type="ECO:0000256" key="1">
    <source>
        <dbReference type="SAM" id="SignalP"/>
    </source>
</evidence>
<gene>
    <name evidence="2" type="ORF">OLX77_09735</name>
</gene>
<dbReference type="RefSeq" id="WP_307633402.1">
    <property type="nucleotide sequence ID" value="NZ_JAPHEH010000001.1"/>
</dbReference>
<keyword evidence="1" id="KW-0732">Signal</keyword>
<dbReference type="Proteomes" id="UP001154240">
    <property type="component" value="Unassembled WGS sequence"/>
</dbReference>
<dbReference type="Gene3D" id="3.40.50.10610">
    <property type="entry name" value="ABC-type transport auxiliary lipoprotein component"/>
    <property type="match status" value="1"/>
</dbReference>
<name>A0A9X4RMJ6_9BACT</name>
<dbReference type="AlphaFoldDB" id="A0A9X4RMJ6"/>
<keyword evidence="3" id="KW-1185">Reference proteome</keyword>
<organism evidence="2 3">
    <name type="scientific">Thiovibrio frasassiensis</name>
    <dbReference type="NCBI Taxonomy" id="2984131"/>
    <lineage>
        <taxon>Bacteria</taxon>
        <taxon>Pseudomonadati</taxon>
        <taxon>Thermodesulfobacteriota</taxon>
        <taxon>Desulfobulbia</taxon>
        <taxon>Desulfobulbales</taxon>
        <taxon>Thiovibrionaceae</taxon>
        <taxon>Thiovibrio</taxon>
    </lineage>
</organism>
<dbReference type="EMBL" id="JAPHEH010000001">
    <property type="protein sequence ID" value="MDG4476435.1"/>
    <property type="molecule type" value="Genomic_DNA"/>
</dbReference>
<proteinExistence type="predicted"/>
<feature type="chain" id="PRO_5040898656" description="Lipoprotein" evidence="1">
    <location>
        <begin position="27"/>
        <end position="211"/>
    </location>
</feature>